<protein>
    <submittedName>
        <fullName evidence="2">Alpha/beta hydrolase</fullName>
    </submittedName>
</protein>
<reference evidence="3" key="1">
    <citation type="journal article" date="2019" name="Int. J. Syst. Evol. Microbiol.">
        <title>The Global Catalogue of Microorganisms (GCM) 10K type strain sequencing project: providing services to taxonomists for standard genome sequencing and annotation.</title>
        <authorList>
            <consortium name="The Broad Institute Genomics Platform"/>
            <consortium name="The Broad Institute Genome Sequencing Center for Infectious Disease"/>
            <person name="Wu L."/>
            <person name="Ma J."/>
        </authorList>
    </citation>
    <scope>NUCLEOTIDE SEQUENCE [LARGE SCALE GENOMIC DNA]</scope>
    <source>
        <strain evidence="3">JCM 16013</strain>
    </source>
</reference>
<evidence type="ECO:0000313" key="2">
    <source>
        <dbReference type="EMBL" id="GAA1980998.1"/>
    </source>
</evidence>
<dbReference type="PRINTS" id="PR00412">
    <property type="entry name" value="EPOXHYDRLASE"/>
</dbReference>
<name>A0ABP5DIT3_9ACTN</name>
<dbReference type="EMBL" id="BAAAQM010000028">
    <property type="protein sequence ID" value="GAA1980998.1"/>
    <property type="molecule type" value="Genomic_DNA"/>
</dbReference>
<keyword evidence="2" id="KW-0378">Hydrolase</keyword>
<dbReference type="PANTHER" id="PTHR43798:SF33">
    <property type="entry name" value="HYDROLASE, PUTATIVE (AFU_ORTHOLOGUE AFUA_2G14860)-RELATED"/>
    <property type="match status" value="1"/>
</dbReference>
<dbReference type="InterPro" id="IPR000073">
    <property type="entry name" value="AB_hydrolase_1"/>
</dbReference>
<proteinExistence type="predicted"/>
<feature type="domain" description="AB hydrolase-1" evidence="1">
    <location>
        <begin position="29"/>
        <end position="136"/>
    </location>
</feature>
<keyword evidence="3" id="KW-1185">Reference proteome</keyword>
<dbReference type="SUPFAM" id="SSF53474">
    <property type="entry name" value="alpha/beta-Hydrolases"/>
    <property type="match status" value="1"/>
</dbReference>
<dbReference type="InterPro" id="IPR029058">
    <property type="entry name" value="AB_hydrolase_fold"/>
</dbReference>
<evidence type="ECO:0000313" key="3">
    <source>
        <dbReference type="Proteomes" id="UP001499854"/>
    </source>
</evidence>
<dbReference type="InterPro" id="IPR000639">
    <property type="entry name" value="Epox_hydrolase-like"/>
</dbReference>
<dbReference type="Pfam" id="PF00561">
    <property type="entry name" value="Abhydrolase_1"/>
    <property type="match status" value="1"/>
</dbReference>
<accession>A0ABP5DIT3</accession>
<dbReference type="InterPro" id="IPR050266">
    <property type="entry name" value="AB_hydrolase_sf"/>
</dbReference>
<evidence type="ECO:0000259" key="1">
    <source>
        <dbReference type="Pfam" id="PF00561"/>
    </source>
</evidence>
<dbReference type="PANTHER" id="PTHR43798">
    <property type="entry name" value="MONOACYLGLYCEROL LIPASE"/>
    <property type="match status" value="1"/>
</dbReference>
<dbReference type="GO" id="GO:0016787">
    <property type="term" value="F:hydrolase activity"/>
    <property type="evidence" value="ECO:0007669"/>
    <property type="project" value="UniProtKB-KW"/>
</dbReference>
<organism evidence="2 3">
    <name type="scientific">Catenulispora subtropica</name>
    <dbReference type="NCBI Taxonomy" id="450798"/>
    <lineage>
        <taxon>Bacteria</taxon>
        <taxon>Bacillati</taxon>
        <taxon>Actinomycetota</taxon>
        <taxon>Actinomycetes</taxon>
        <taxon>Catenulisporales</taxon>
        <taxon>Catenulisporaceae</taxon>
        <taxon>Catenulispora</taxon>
    </lineage>
</organism>
<gene>
    <name evidence="2" type="ORF">GCM10009838_47720</name>
</gene>
<sequence>MSFADITDHIATPVLSITYERHGDPRGIPVVLLHGFPYDIRAYDAVAASLAAGGGFDVYVPFLRGFGTTQFVSGSDPRSGQQGALGQDLLDFIDALALDRPIVAGYDWGGRAACIVAALWPERVRGLVSVDGYNIQDIAYAAVEPSKPEWEATYWYQYYFHSERGRRGLERNREELCELLWRTWSPEWKAAAAEFPRSAVSLHNPAFVDVVVHSYRHRYGLAEGDPRYQGIEDRLAVTPAIGVPTVVLESGADGVGGPTFEASGDRELFTGTFELRHLPGIGHNVPQEAPEAFADAVRTLAGG</sequence>
<comment type="caution">
    <text evidence="2">The sequence shown here is derived from an EMBL/GenBank/DDBJ whole genome shotgun (WGS) entry which is preliminary data.</text>
</comment>
<dbReference type="Gene3D" id="3.40.50.1820">
    <property type="entry name" value="alpha/beta hydrolase"/>
    <property type="match status" value="1"/>
</dbReference>
<dbReference type="Proteomes" id="UP001499854">
    <property type="component" value="Unassembled WGS sequence"/>
</dbReference>
<dbReference type="RefSeq" id="WP_344659324.1">
    <property type="nucleotide sequence ID" value="NZ_BAAAQM010000028.1"/>
</dbReference>